<comment type="caution">
    <text evidence="2">The sequence shown here is derived from an EMBL/GenBank/DDBJ whole genome shotgun (WGS) entry which is preliminary data.</text>
</comment>
<protein>
    <submittedName>
        <fullName evidence="2">Uncharacterized protein</fullName>
    </submittedName>
</protein>
<evidence type="ECO:0000256" key="1">
    <source>
        <dbReference type="SAM" id="Phobius"/>
    </source>
</evidence>
<keyword evidence="1" id="KW-1133">Transmembrane helix</keyword>
<organism evidence="2 3">
    <name type="scientific">Moraxella nonliquefaciens</name>
    <dbReference type="NCBI Taxonomy" id="478"/>
    <lineage>
        <taxon>Bacteria</taxon>
        <taxon>Pseudomonadati</taxon>
        <taxon>Pseudomonadota</taxon>
        <taxon>Gammaproteobacteria</taxon>
        <taxon>Moraxellales</taxon>
        <taxon>Moraxellaceae</taxon>
        <taxon>Moraxella</taxon>
    </lineage>
</organism>
<accession>A0A1B8PK02</accession>
<dbReference type="EMBL" id="LZDN01000007">
    <property type="protein sequence ID" value="OBX51104.1"/>
    <property type="molecule type" value="Genomic_DNA"/>
</dbReference>
<name>A0A1B8PK02_MORNO</name>
<evidence type="ECO:0000313" key="3">
    <source>
        <dbReference type="Proteomes" id="UP000092671"/>
    </source>
</evidence>
<feature type="transmembrane region" description="Helical" evidence="1">
    <location>
        <begin position="83"/>
        <end position="113"/>
    </location>
</feature>
<keyword evidence="1" id="KW-0472">Membrane</keyword>
<dbReference type="RefSeq" id="WP_066892808.1">
    <property type="nucleotide sequence ID" value="NZ_LZDN01000007.1"/>
</dbReference>
<proteinExistence type="predicted"/>
<dbReference type="Proteomes" id="UP000092671">
    <property type="component" value="Unassembled WGS sequence"/>
</dbReference>
<sequence length="125" mass="14345">MRLLHGSIIGSIIMMINKMKVLKKIHTLRDIDYILDDLKIDNVPPLSGFDYHNIHSKNIHSKSPTHQSEPEEFKQAKSIIWKIVPIGIISELIGACIGVKAILLNILFLHFYLLDCWLLYLKGEL</sequence>
<dbReference type="AlphaFoldDB" id="A0A1B8PK02"/>
<keyword evidence="1" id="KW-0812">Transmembrane</keyword>
<gene>
    <name evidence="2" type="ORF">A9Z60_07940</name>
</gene>
<reference evidence="2 3" key="1">
    <citation type="submission" date="2016-06" db="EMBL/GenBank/DDBJ databases">
        <title>Draft genome of Moraxella nonliquefaciens CCUG 60284.</title>
        <authorList>
            <person name="Salva-Serra F."/>
            <person name="Engstrom-Jakobsson H."/>
            <person name="Thorell K."/>
            <person name="Gonzales-Siles L."/>
            <person name="Karlsson R."/>
            <person name="Boulund F."/>
            <person name="Engstrand L."/>
            <person name="Kristiansson E."/>
            <person name="Moore E."/>
        </authorList>
    </citation>
    <scope>NUCLEOTIDE SEQUENCE [LARGE SCALE GENOMIC DNA]</scope>
    <source>
        <strain evidence="2 3">CCUG 60284</strain>
    </source>
</reference>
<evidence type="ECO:0000313" key="2">
    <source>
        <dbReference type="EMBL" id="OBX51104.1"/>
    </source>
</evidence>